<keyword evidence="1" id="KW-0472">Membrane</keyword>
<reference evidence="3" key="1">
    <citation type="submission" date="2016-10" db="EMBL/GenBank/DDBJ databases">
        <authorList>
            <person name="Varghese N."/>
            <person name="Submissions S."/>
        </authorList>
    </citation>
    <scope>NUCLEOTIDE SEQUENCE [LARGE SCALE GENOMIC DNA]</scope>
    <source>
        <strain evidence="3">DSM 11526</strain>
    </source>
</reference>
<evidence type="ECO:0000313" key="3">
    <source>
        <dbReference type="Proteomes" id="UP000242469"/>
    </source>
</evidence>
<evidence type="ECO:0000313" key="2">
    <source>
        <dbReference type="EMBL" id="SEA98909.1"/>
    </source>
</evidence>
<evidence type="ECO:0000256" key="1">
    <source>
        <dbReference type="SAM" id="Phobius"/>
    </source>
</evidence>
<dbReference type="AlphaFoldDB" id="A0A1H4FNH1"/>
<keyword evidence="1" id="KW-1133">Transmembrane helix</keyword>
<organism evidence="2 3">
    <name type="scientific">Marinobacterium iners DSM 11526</name>
    <dbReference type="NCBI Taxonomy" id="1122198"/>
    <lineage>
        <taxon>Bacteria</taxon>
        <taxon>Pseudomonadati</taxon>
        <taxon>Pseudomonadota</taxon>
        <taxon>Gammaproteobacteria</taxon>
        <taxon>Oceanospirillales</taxon>
        <taxon>Oceanospirillaceae</taxon>
        <taxon>Marinobacterium</taxon>
    </lineage>
</organism>
<accession>A0A1H4FNH1</accession>
<dbReference type="STRING" id="1122198.SAMN02745729_11229"/>
<dbReference type="EMBL" id="FNRJ01000012">
    <property type="protein sequence ID" value="SEA98909.1"/>
    <property type="molecule type" value="Genomic_DNA"/>
</dbReference>
<dbReference type="RefSeq" id="WP_091827177.1">
    <property type="nucleotide sequence ID" value="NZ_FNRJ01000012.1"/>
</dbReference>
<dbReference type="OrthoDB" id="7066750at2"/>
<dbReference type="Proteomes" id="UP000242469">
    <property type="component" value="Unassembled WGS sequence"/>
</dbReference>
<feature type="transmembrane region" description="Helical" evidence="1">
    <location>
        <begin position="45"/>
        <end position="66"/>
    </location>
</feature>
<name>A0A1H4FNH1_9GAMM</name>
<feature type="transmembrane region" description="Helical" evidence="1">
    <location>
        <begin position="20"/>
        <end position="39"/>
    </location>
</feature>
<keyword evidence="1" id="KW-0812">Transmembrane</keyword>
<proteinExistence type="predicted"/>
<keyword evidence="3" id="KW-1185">Reference proteome</keyword>
<gene>
    <name evidence="2" type="ORF">SAMN02745729_11229</name>
</gene>
<protein>
    <submittedName>
        <fullName evidence="2">Uncharacterized protein</fullName>
    </submittedName>
</protein>
<sequence length="154" mass="17321">MSAWTSSSPNIGKLVLTRKLRIVAIPFMLAALLMVYLGLSSEFPVILSWALVATLALHGLCVRHYLLIDKNKGTLTHHLSSLYPIARSELPLDRIAGFCVTKTFLERHGFSLVVIMDDGQRVILMRKRALSEMEEHGQSLAKFCQRPFKVELSQ</sequence>